<dbReference type="PANTHER" id="PTHR13710:SF105">
    <property type="entry name" value="ATP-DEPENDENT DNA HELICASE Q1"/>
    <property type="match status" value="1"/>
</dbReference>
<sequence length="1667" mass="183658">MADHLCLATGAQPAAVVASRVNAVAGGARVLVGHNLLRHDLPQLRRQYPGLACLDLPVIDTLEWSALAFPTNPYHRLVKGYKLVSDTRNDPLKDARITLDLLREEVEAFAAMHASDSGWVALLHFLVARDGPLDQCLLAVRGAPAPEPAVANRLASQRFASKCCATRLARIAERDLVDAPDHRNALALALGWIRVSGGNSVLPVWVHKSLPQVRGLIGQLREQDCGDSACGYCREQHNPERLLKLHFGHAGFRPLPAAPDGTSLQRAIVAAGLAHRSLLAVLPTGGGKSICYQLPALAHYWRCGQLTVIVSPLQSLMKDQVDNLVKAGVSCAVTINGLLTPIERRAALDKIRLGDAGIVLVSPEQFRSRAFVEAIGMREIAAWVFDEAHCLSKWGHDFRTDYLYVARFVRESSGGRPAPVACFTATAKPDVIDDLCGHFRDALGLELERFLGGHERSNLTYQVIPATKAEKSLRIVEILQHELRDGGAGVIFCATKKAAETMAELVTAQGMSCGCFHGGLEADAKKTVQQRFLDGELAVIAATNAFGMGVDKPDIRVVVHAQIPGSLENYLQEAGRAGRDGAPARCVLLFDPEDVETQFRLSASSKLTQKDFTSLLAGVRQQARRVKSQEVVVSAKELLAASDATDIDIDSPDATTKVTTAVAWLERGGFLRRNENNTRVFPASLRVVSLDEAIQRIEKAQLAGAARARYVAVATTLFRSADPAGVSTDELMLDSGIEPQECFRILHQLEALGIITNDLGVSVRLAKGVKGAADKALERLNVLEQELLALMAQEAPDADAAGEPQVLNIRPVCTELRRRMGLNAGDAHVTPDRILACLRSMSESFGSSTQKRSLLRMRGREAVNIVLHRAWRWIRDVCERRRSVAQVVLHRLLEGLPAGARGADLVVECKAKDLLDAIESDMELQHVVKEPAAALEHALLYLHDNGVLQLDRGRSVFRSAMTIALNPDAAPRFTKEDFAPLEEFYRERTLQTHVMHEYARLSAEDPDRALALVDAYFTLPRRRFVREYFRGRADLLELATTDESFRRIVDELKQPVQQRLVESPERGNHLVLAGPGSGKTRVIVHRIAYLLRVRRVSPESIIALAFNRNAAAELRRRLLDLAGEDARRVTVLTYHAMALRLTGTSLEAAARLDARIDFDQLIQDAIDLLNGTSDAFMDADEARDRLLQGYEHIFVDEYQDIDEKQYQLVGALAGRRANDPDAKLNIMAVGDDDQNIYSFKGASVEFIRRFRSDYAGEVTYLVENFRSTQNIIAAANHVIQRAADRMKVDHPIRIDQARSQDPAGGRWESLDPLHGGLVRSMAAPGNSNLQAQVVMQEIQRILAAAPETSLSRIAVLARTHRALEPLRALCEDSGTHFDLISNEGARSRVGFMQLREGRQTTQQLPERRSELVRLPALRHWLAGRVREEPDNPYWRDIASALDECAQASQVEQVPAQEVLDVLHEAANDARRGGRPDALRLVTAHGAKGLEFDHVIVMDCGDWHWHGDDDRRLLYVAMTRARLTLVVMRAEDGANPCLSDLGSVEGVADVLPATRPTHRSELDRRYVILGPADVDLGYAGRLAVGDPVHAAIAGVRVGDEVRVDHRQLHDRSGEVVGRLAKKCELPTRPLSGKVFAVMVRTRTQSSADFQQSVKVDWWEVPLAEVVVP</sequence>
<feature type="binding site" evidence="10">
    <location>
        <begin position="1073"/>
        <end position="1080"/>
    </location>
    <ligand>
        <name>ATP</name>
        <dbReference type="ChEBI" id="CHEBI:30616"/>
    </ligand>
</feature>
<keyword evidence="11" id="KW-0175">Coiled coil</keyword>
<dbReference type="InterPro" id="IPR011545">
    <property type="entry name" value="DEAD/DEAH_box_helicase_dom"/>
</dbReference>
<evidence type="ECO:0000313" key="15">
    <source>
        <dbReference type="EMBL" id="MBL0391588.1"/>
    </source>
</evidence>
<dbReference type="Pfam" id="PF00270">
    <property type="entry name" value="DEAD"/>
    <property type="match status" value="1"/>
</dbReference>
<dbReference type="GO" id="GO:0009378">
    <property type="term" value="F:four-way junction helicase activity"/>
    <property type="evidence" value="ECO:0007669"/>
    <property type="project" value="TreeGrafter"/>
</dbReference>
<gene>
    <name evidence="15" type="ORF">JJ685_10620</name>
</gene>
<dbReference type="Pfam" id="PF00271">
    <property type="entry name" value="Helicase_C"/>
    <property type="match status" value="1"/>
</dbReference>
<evidence type="ECO:0000256" key="9">
    <source>
        <dbReference type="ARBA" id="ARBA00034808"/>
    </source>
</evidence>
<dbReference type="SMART" id="SM00490">
    <property type="entry name" value="HELICc"/>
    <property type="match status" value="1"/>
</dbReference>
<dbReference type="InterPro" id="IPR001650">
    <property type="entry name" value="Helicase_C-like"/>
</dbReference>
<protein>
    <recommendedName>
        <fullName evidence="9">DNA 3'-5' helicase</fullName>
        <ecNumber evidence="9">5.6.2.4</ecNumber>
    </recommendedName>
</protein>
<keyword evidence="2 10" id="KW-0547">Nucleotide-binding</keyword>
<dbReference type="GO" id="GO:0006310">
    <property type="term" value="P:DNA recombination"/>
    <property type="evidence" value="ECO:0007669"/>
    <property type="project" value="InterPro"/>
</dbReference>
<dbReference type="InterPro" id="IPR014016">
    <property type="entry name" value="UvrD-like_ATP-bd"/>
</dbReference>
<keyword evidence="16" id="KW-1185">Reference proteome</keyword>
<evidence type="ECO:0000256" key="11">
    <source>
        <dbReference type="SAM" id="Coils"/>
    </source>
</evidence>
<dbReference type="GO" id="GO:0003677">
    <property type="term" value="F:DNA binding"/>
    <property type="evidence" value="ECO:0007669"/>
    <property type="project" value="UniProtKB-KW"/>
</dbReference>
<accession>A0A936YZ33</accession>
<comment type="catalytic activity">
    <reaction evidence="8">
        <text>Couples ATP hydrolysis with the unwinding of duplex DNA by translocating in the 3'-5' direction.</text>
        <dbReference type="EC" id="5.6.2.4"/>
    </reaction>
</comment>
<comment type="caution">
    <text evidence="15">The sequence shown here is derived from an EMBL/GenBank/DDBJ whole genome shotgun (WGS) entry which is preliminary data.</text>
</comment>
<dbReference type="SUPFAM" id="SSF52540">
    <property type="entry name" value="P-loop containing nucleoside triphosphate hydrolases"/>
    <property type="match status" value="2"/>
</dbReference>
<feature type="domain" description="UvrD-like helicase ATP-binding" evidence="14">
    <location>
        <begin position="1052"/>
        <end position="1268"/>
    </location>
</feature>
<dbReference type="Gene3D" id="3.40.50.300">
    <property type="entry name" value="P-loop containing nucleotide triphosphate hydrolases"/>
    <property type="match status" value="5"/>
</dbReference>
<keyword evidence="4 10" id="KW-0347">Helicase</keyword>
<keyword evidence="5 10" id="KW-0067">ATP-binding</keyword>
<evidence type="ECO:0000313" key="16">
    <source>
        <dbReference type="Proteomes" id="UP000599109"/>
    </source>
</evidence>
<dbReference type="SMART" id="SM00487">
    <property type="entry name" value="DEXDc"/>
    <property type="match status" value="1"/>
</dbReference>
<dbReference type="InterPro" id="IPR036397">
    <property type="entry name" value="RNaseH_sf"/>
</dbReference>
<evidence type="ECO:0000256" key="2">
    <source>
        <dbReference type="ARBA" id="ARBA00022741"/>
    </source>
</evidence>
<feature type="coiled-coil region" evidence="11">
    <location>
        <begin position="766"/>
        <end position="793"/>
    </location>
</feature>
<dbReference type="InterPro" id="IPR027785">
    <property type="entry name" value="UvrD-like_helicase_C"/>
</dbReference>
<proteinExistence type="inferred from homology"/>
<evidence type="ECO:0000259" key="13">
    <source>
        <dbReference type="PROSITE" id="PS51194"/>
    </source>
</evidence>
<keyword evidence="3 10" id="KW-0378">Hydrolase</keyword>
<dbReference type="InterPro" id="IPR012337">
    <property type="entry name" value="RNaseH-like_sf"/>
</dbReference>
<dbReference type="InterPro" id="IPR027417">
    <property type="entry name" value="P-loop_NTPase"/>
</dbReference>
<dbReference type="Proteomes" id="UP000599109">
    <property type="component" value="Unassembled WGS sequence"/>
</dbReference>
<dbReference type="Gene3D" id="3.30.420.10">
    <property type="entry name" value="Ribonuclease H-like superfamily/Ribonuclease H"/>
    <property type="match status" value="1"/>
</dbReference>
<dbReference type="Pfam" id="PF13538">
    <property type="entry name" value="UvrD_C_2"/>
    <property type="match status" value="1"/>
</dbReference>
<evidence type="ECO:0000256" key="5">
    <source>
        <dbReference type="ARBA" id="ARBA00022840"/>
    </source>
</evidence>
<evidence type="ECO:0000256" key="4">
    <source>
        <dbReference type="ARBA" id="ARBA00022806"/>
    </source>
</evidence>
<comment type="similarity">
    <text evidence="1">Belongs to the helicase family. RecQ subfamily.</text>
</comment>
<evidence type="ECO:0000256" key="10">
    <source>
        <dbReference type="PROSITE-ProRule" id="PRU00560"/>
    </source>
</evidence>
<dbReference type="EMBL" id="JAEQNE010000002">
    <property type="protein sequence ID" value="MBL0391588.1"/>
    <property type="molecule type" value="Genomic_DNA"/>
</dbReference>
<dbReference type="PROSITE" id="PS51194">
    <property type="entry name" value="HELICASE_CTER"/>
    <property type="match status" value="1"/>
</dbReference>
<dbReference type="InterPro" id="IPR014001">
    <property type="entry name" value="Helicase_ATP-bd"/>
</dbReference>
<evidence type="ECO:0000256" key="6">
    <source>
        <dbReference type="ARBA" id="ARBA00023125"/>
    </source>
</evidence>
<dbReference type="GO" id="GO:0006281">
    <property type="term" value="P:DNA repair"/>
    <property type="evidence" value="ECO:0007669"/>
    <property type="project" value="TreeGrafter"/>
</dbReference>
<evidence type="ECO:0000256" key="7">
    <source>
        <dbReference type="ARBA" id="ARBA00023235"/>
    </source>
</evidence>
<dbReference type="GO" id="GO:0016787">
    <property type="term" value="F:hydrolase activity"/>
    <property type="evidence" value="ECO:0007669"/>
    <property type="project" value="UniProtKB-UniRule"/>
</dbReference>
<evidence type="ECO:0000256" key="8">
    <source>
        <dbReference type="ARBA" id="ARBA00034617"/>
    </source>
</evidence>
<evidence type="ECO:0000259" key="14">
    <source>
        <dbReference type="PROSITE" id="PS51198"/>
    </source>
</evidence>
<dbReference type="CDD" id="cd17932">
    <property type="entry name" value="DEXQc_UvrD"/>
    <property type="match status" value="1"/>
</dbReference>
<evidence type="ECO:0000259" key="12">
    <source>
        <dbReference type="PROSITE" id="PS51192"/>
    </source>
</evidence>
<dbReference type="GO" id="GO:0005524">
    <property type="term" value="F:ATP binding"/>
    <property type="evidence" value="ECO:0007669"/>
    <property type="project" value="UniProtKB-UniRule"/>
</dbReference>
<feature type="domain" description="Helicase C-terminal" evidence="13">
    <location>
        <begin position="474"/>
        <end position="639"/>
    </location>
</feature>
<dbReference type="GO" id="GO:0005737">
    <property type="term" value="C:cytoplasm"/>
    <property type="evidence" value="ECO:0007669"/>
    <property type="project" value="TreeGrafter"/>
</dbReference>
<evidence type="ECO:0000256" key="3">
    <source>
        <dbReference type="ARBA" id="ARBA00022801"/>
    </source>
</evidence>
<dbReference type="InterPro" id="IPR004589">
    <property type="entry name" value="DNA_helicase_ATP-dep_RecQ"/>
</dbReference>
<feature type="domain" description="Helicase ATP-binding" evidence="12">
    <location>
        <begin position="269"/>
        <end position="445"/>
    </location>
</feature>
<dbReference type="EC" id="5.6.2.4" evidence="9"/>
<organism evidence="15 16">
    <name type="scientific">Ramlibacter monticola</name>
    <dbReference type="NCBI Taxonomy" id="1926872"/>
    <lineage>
        <taxon>Bacteria</taxon>
        <taxon>Pseudomonadati</taxon>
        <taxon>Pseudomonadota</taxon>
        <taxon>Betaproteobacteria</taxon>
        <taxon>Burkholderiales</taxon>
        <taxon>Comamonadaceae</taxon>
        <taxon>Ramlibacter</taxon>
    </lineage>
</organism>
<dbReference type="NCBIfam" id="TIGR00614">
    <property type="entry name" value="recQ_fam"/>
    <property type="match status" value="1"/>
</dbReference>
<dbReference type="GO" id="GO:0043590">
    <property type="term" value="C:bacterial nucleoid"/>
    <property type="evidence" value="ECO:0007669"/>
    <property type="project" value="TreeGrafter"/>
</dbReference>
<dbReference type="PROSITE" id="PS51198">
    <property type="entry name" value="UVRD_HELICASE_ATP_BIND"/>
    <property type="match status" value="1"/>
</dbReference>
<name>A0A936YZ33_9BURK</name>
<dbReference type="PANTHER" id="PTHR13710">
    <property type="entry name" value="DNA HELICASE RECQ FAMILY MEMBER"/>
    <property type="match status" value="1"/>
</dbReference>
<dbReference type="GO" id="GO:0030894">
    <property type="term" value="C:replisome"/>
    <property type="evidence" value="ECO:0007669"/>
    <property type="project" value="TreeGrafter"/>
</dbReference>
<dbReference type="Pfam" id="PF13245">
    <property type="entry name" value="AAA_19"/>
    <property type="match status" value="1"/>
</dbReference>
<dbReference type="SUPFAM" id="SSF53098">
    <property type="entry name" value="Ribonuclease H-like"/>
    <property type="match status" value="1"/>
</dbReference>
<keyword evidence="7" id="KW-0413">Isomerase</keyword>
<evidence type="ECO:0000256" key="1">
    <source>
        <dbReference type="ARBA" id="ARBA00005446"/>
    </source>
</evidence>
<dbReference type="PROSITE" id="PS51192">
    <property type="entry name" value="HELICASE_ATP_BIND_1"/>
    <property type="match status" value="1"/>
</dbReference>
<reference evidence="15 16" key="1">
    <citation type="journal article" date="2017" name="Int. J. Syst. Evol. Microbiol.">
        <title>Ramlibacter monticola sp. nov., isolated from forest soil.</title>
        <authorList>
            <person name="Chaudhary D.K."/>
            <person name="Kim J."/>
        </authorList>
    </citation>
    <scope>NUCLEOTIDE SEQUENCE [LARGE SCALE GENOMIC DNA]</scope>
    <source>
        <strain evidence="15 16">KACC 19175</strain>
    </source>
</reference>
<dbReference type="GO" id="GO:0043138">
    <property type="term" value="F:3'-5' DNA helicase activity"/>
    <property type="evidence" value="ECO:0007669"/>
    <property type="project" value="UniProtKB-EC"/>
</dbReference>
<keyword evidence="6" id="KW-0238">DNA-binding</keyword>